<evidence type="ECO:0000313" key="2">
    <source>
        <dbReference type="Proteomes" id="UP000180113"/>
    </source>
</evidence>
<protein>
    <submittedName>
        <fullName evidence="1">Uncharacterized protein</fullName>
    </submittedName>
</protein>
<reference evidence="1 2" key="1">
    <citation type="submission" date="2016-10" db="EMBL/GenBank/DDBJ databases">
        <title>Evaluation of Human, Animal and Environmental Mycobacterium chelonae Isolates by Core Genome Phylogenomic Analysis, Targeted Gene Comparison, and Anti-microbial Susceptibility Patterns: A Tale of Mistaken Identities.</title>
        <authorList>
            <person name="Fogelson S.B."/>
            <person name="Camus A.C."/>
            <person name="Lorenz W."/>
            <person name="Vasireddy R."/>
            <person name="Vasireddy S."/>
            <person name="Smith T."/>
            <person name="Brown-Elliott B.A."/>
            <person name="Wallace R.J.Jr."/>
            <person name="Hasan N.A."/>
            <person name="Reischl U."/>
            <person name="Sanchez S."/>
        </authorList>
    </citation>
    <scope>NUCLEOTIDE SEQUENCE [LARGE SCALE GENOMIC DNA]</scope>
    <source>
        <strain evidence="1 2">42895</strain>
    </source>
</reference>
<name>A0AB73LPY8_MYCCH</name>
<gene>
    <name evidence="1" type="ORF">BKG62_02105</name>
</gene>
<dbReference type="AlphaFoldDB" id="A0AB73LPY8"/>
<dbReference type="Proteomes" id="UP000180113">
    <property type="component" value="Unassembled WGS sequence"/>
</dbReference>
<dbReference type="EMBL" id="MLHW01000001">
    <property type="protein sequence ID" value="OHT55005.1"/>
    <property type="molecule type" value="Genomic_DNA"/>
</dbReference>
<proteinExistence type="predicted"/>
<sequence length="90" mass="9786">MAGSADTEFNGKIALDIRIRAWLDLYMAMPLSRCVQHPAPLWGETSVATWDCVGVLMKMSAVGRITERGVHLLEFRAAALQAAGHAAHQP</sequence>
<organism evidence="1 2">
    <name type="scientific">Mycobacteroides chelonae</name>
    <name type="common">Mycobacterium chelonae</name>
    <dbReference type="NCBI Taxonomy" id="1774"/>
    <lineage>
        <taxon>Bacteria</taxon>
        <taxon>Bacillati</taxon>
        <taxon>Actinomycetota</taxon>
        <taxon>Actinomycetes</taxon>
        <taxon>Mycobacteriales</taxon>
        <taxon>Mycobacteriaceae</taxon>
        <taxon>Mycobacteroides</taxon>
    </lineage>
</organism>
<evidence type="ECO:0000313" key="1">
    <source>
        <dbReference type="EMBL" id="OHT55005.1"/>
    </source>
</evidence>
<accession>A0AB73LPY8</accession>
<comment type="caution">
    <text evidence="1">The sequence shown here is derived from an EMBL/GenBank/DDBJ whole genome shotgun (WGS) entry which is preliminary data.</text>
</comment>